<proteinExistence type="predicted"/>
<accession>A0A6L2P2N4</accession>
<feature type="region of interest" description="Disordered" evidence="1">
    <location>
        <begin position="281"/>
        <end position="328"/>
    </location>
</feature>
<dbReference type="InterPro" id="IPR054722">
    <property type="entry name" value="PolX-like_BBD"/>
</dbReference>
<evidence type="ECO:0000313" key="3">
    <source>
        <dbReference type="EMBL" id="GEU92748.1"/>
    </source>
</evidence>
<dbReference type="EMBL" id="BKCJ010010701">
    <property type="protein sequence ID" value="GEU92748.1"/>
    <property type="molecule type" value="Genomic_DNA"/>
</dbReference>
<evidence type="ECO:0000259" key="2">
    <source>
        <dbReference type="Pfam" id="PF22936"/>
    </source>
</evidence>
<comment type="caution">
    <text evidence="3">The sequence shown here is derived from an EMBL/GenBank/DDBJ whole genome shotgun (WGS) entry which is preliminary data.</text>
</comment>
<protein>
    <submittedName>
        <fullName evidence="3">Retrovirus-related Pol polyprotein from transposon TNT 1-94</fullName>
    </submittedName>
</protein>
<dbReference type="PANTHER" id="PTHR47592:SF27">
    <property type="entry name" value="OS08G0421700 PROTEIN"/>
    <property type="match status" value="1"/>
</dbReference>
<name>A0A6L2P2N4_TANCI</name>
<gene>
    <name evidence="3" type="ORF">Tci_064726</name>
</gene>
<evidence type="ECO:0000256" key="1">
    <source>
        <dbReference type="SAM" id="MobiDB-lite"/>
    </source>
</evidence>
<dbReference type="Pfam" id="PF22936">
    <property type="entry name" value="Pol_BBD"/>
    <property type="match status" value="1"/>
</dbReference>
<feature type="domain" description="Retrovirus-related Pol polyprotein from transposon TNT 1-94-like beta-barrel" evidence="2">
    <location>
        <begin position="70"/>
        <end position="148"/>
    </location>
</feature>
<organism evidence="3">
    <name type="scientific">Tanacetum cinerariifolium</name>
    <name type="common">Dalmatian daisy</name>
    <name type="synonym">Chrysanthemum cinerariifolium</name>
    <dbReference type="NCBI Taxonomy" id="118510"/>
    <lineage>
        <taxon>Eukaryota</taxon>
        <taxon>Viridiplantae</taxon>
        <taxon>Streptophyta</taxon>
        <taxon>Embryophyta</taxon>
        <taxon>Tracheophyta</taxon>
        <taxon>Spermatophyta</taxon>
        <taxon>Magnoliopsida</taxon>
        <taxon>eudicotyledons</taxon>
        <taxon>Gunneridae</taxon>
        <taxon>Pentapetalae</taxon>
        <taxon>asterids</taxon>
        <taxon>campanulids</taxon>
        <taxon>Asterales</taxon>
        <taxon>Asteraceae</taxon>
        <taxon>Asteroideae</taxon>
        <taxon>Anthemideae</taxon>
        <taxon>Anthemidinae</taxon>
        <taxon>Tanacetum</taxon>
    </lineage>
</organism>
<reference evidence="3" key="1">
    <citation type="journal article" date="2019" name="Sci. Rep.">
        <title>Draft genome of Tanacetum cinerariifolium, the natural source of mosquito coil.</title>
        <authorList>
            <person name="Yamashiro T."/>
            <person name="Shiraishi A."/>
            <person name="Satake H."/>
            <person name="Nakayama K."/>
        </authorList>
    </citation>
    <scope>NUCLEOTIDE SEQUENCE</scope>
</reference>
<dbReference type="PANTHER" id="PTHR47592">
    <property type="entry name" value="PBF68 PROTEIN"/>
    <property type="match status" value="1"/>
</dbReference>
<feature type="compositionally biased region" description="Low complexity" evidence="1">
    <location>
        <begin position="294"/>
        <end position="324"/>
    </location>
</feature>
<dbReference type="AlphaFoldDB" id="A0A6L2P2N4"/>
<sequence>MEVEAEAKDEEEENSMDEVMCKKCKKPGHKESECSFKPKDDQHASFVEKKNEETLFMTHMHDGSVPTDFWFIDSKCSSHICRSCSLFLDLDTSENLIVRLEDDKPVQVKGKGTIAISTTTGKKKVLHDVLFVPKLAHNLLSIGYLMCSGLVIVFDDGYCYIQDKRSGQTIAKVGMTTKRMFPLDVLLVKEKAMKKDMVMGLPNIDDLEFYKSCVFGKQSRNSFLVGKFWRASHHLELVHADLYGPMNTESLNVISQVVTFNEAATWPWSINKDGKTILIPCDDETPTTDIEPISEPSSPAHSSPHSPESPSSSSSSSSDASSSDSPPPKFRDLKDVFDSCQFPFENISCFGCTTEITRIPFDVKAAFLNGDLVEEKEDGIFVCQKKYATNLMKRFHMPNCELEATPMNASEMLQLNDGTQKADRKFCKSLVGCLDTHKRTSGNMFSLGSGAVTWSSKKQETLALSSFQAEYAAVTAARQAL</sequence>